<sequence length="175" mass="18726">MLRNGWMAVAGTVAILTAIPASAQDGSVVRQVDELSRCRAITQDGARLACYDQATATILASRASGELMVMDRKAVIARKQSRFGLATPTSDMFGGGKDDANTEVRQIDTKITSAKAANSYGRWNLELANGSVWQTIDALTFPPDPGDRIVLKEAPLSGYRASIAGGRSVLVKRIR</sequence>
<proteinExistence type="predicted"/>
<dbReference type="Proteomes" id="UP000032305">
    <property type="component" value="Unassembled WGS sequence"/>
</dbReference>
<reference evidence="2 3" key="1">
    <citation type="submission" date="2014-11" db="EMBL/GenBank/DDBJ databases">
        <title>Whole genome shotgun sequence of Sphingomonas parapaucimobilis NBRC 15100.</title>
        <authorList>
            <person name="Katano-Makiyama Y."/>
            <person name="Hosoyama A."/>
            <person name="Hashimoto M."/>
            <person name="Hosoyama Y."/>
            <person name="Noguchi M."/>
            <person name="Numata M."/>
            <person name="Tsuchikane K."/>
            <person name="Hirakata S."/>
            <person name="Uohara A."/>
            <person name="Shimodaira J."/>
            <person name="Ohji S."/>
            <person name="Ichikawa N."/>
            <person name="Kimura A."/>
            <person name="Yamazoe A."/>
            <person name="Fujita N."/>
        </authorList>
    </citation>
    <scope>NUCLEOTIDE SEQUENCE [LARGE SCALE GENOMIC DNA]</scope>
    <source>
        <strain evidence="2 3">NBRC 15100</strain>
    </source>
</reference>
<evidence type="ECO:0000256" key="1">
    <source>
        <dbReference type="SAM" id="SignalP"/>
    </source>
</evidence>
<accession>A0A0A1W7G6</accession>
<dbReference type="AlphaFoldDB" id="A0A0A1W7G6"/>
<evidence type="ECO:0000313" key="2">
    <source>
        <dbReference type="EMBL" id="GAM01091.1"/>
    </source>
</evidence>
<comment type="caution">
    <text evidence="2">The sequence shown here is derived from an EMBL/GenBank/DDBJ whole genome shotgun (WGS) entry which is preliminary data.</text>
</comment>
<feature type="signal peptide" evidence="1">
    <location>
        <begin position="1"/>
        <end position="23"/>
    </location>
</feature>
<gene>
    <name evidence="2" type="ORF">SP5_045_00100</name>
</gene>
<dbReference type="eggNOG" id="ENOG5032UVT">
    <property type="taxonomic scope" value="Bacteria"/>
</dbReference>
<dbReference type="EMBL" id="BBPI01000045">
    <property type="protein sequence ID" value="GAM01091.1"/>
    <property type="molecule type" value="Genomic_DNA"/>
</dbReference>
<organism evidence="2 3">
    <name type="scientific">Sphingomonas parapaucimobilis NBRC 15100</name>
    <dbReference type="NCBI Taxonomy" id="1219049"/>
    <lineage>
        <taxon>Bacteria</taxon>
        <taxon>Pseudomonadati</taxon>
        <taxon>Pseudomonadota</taxon>
        <taxon>Alphaproteobacteria</taxon>
        <taxon>Sphingomonadales</taxon>
        <taxon>Sphingomonadaceae</taxon>
        <taxon>Sphingomonas</taxon>
    </lineage>
</organism>
<protein>
    <submittedName>
        <fullName evidence="2">Uncharacterized protein</fullName>
    </submittedName>
</protein>
<keyword evidence="1" id="KW-0732">Signal</keyword>
<feature type="chain" id="PRO_5001982218" evidence="1">
    <location>
        <begin position="24"/>
        <end position="175"/>
    </location>
</feature>
<keyword evidence="3" id="KW-1185">Reference proteome</keyword>
<evidence type="ECO:0000313" key="3">
    <source>
        <dbReference type="Proteomes" id="UP000032305"/>
    </source>
</evidence>
<name>A0A0A1W7G6_9SPHN</name>